<evidence type="ECO:0000313" key="1">
    <source>
        <dbReference type="EMBL" id="GGJ40048.1"/>
    </source>
</evidence>
<evidence type="ECO:0008006" key="3">
    <source>
        <dbReference type="Google" id="ProtNLM"/>
    </source>
</evidence>
<name>A0A917NY71_9ACTN</name>
<dbReference type="Proteomes" id="UP000657574">
    <property type="component" value="Unassembled WGS sequence"/>
</dbReference>
<protein>
    <recommendedName>
        <fullName evidence="3">Transposase</fullName>
    </recommendedName>
</protein>
<dbReference type="EMBL" id="BMQA01000024">
    <property type="protein sequence ID" value="GGJ40048.1"/>
    <property type="molecule type" value="Genomic_DNA"/>
</dbReference>
<reference evidence="1" key="1">
    <citation type="journal article" date="2014" name="Int. J. Syst. Evol. Microbiol.">
        <title>Complete genome sequence of Corynebacterium casei LMG S-19264T (=DSM 44701T), isolated from a smear-ripened cheese.</title>
        <authorList>
            <consortium name="US DOE Joint Genome Institute (JGI-PGF)"/>
            <person name="Walter F."/>
            <person name="Albersmeier A."/>
            <person name="Kalinowski J."/>
            <person name="Ruckert C."/>
        </authorList>
    </citation>
    <scope>NUCLEOTIDE SEQUENCE</scope>
    <source>
        <strain evidence="1">JCM 3086</strain>
    </source>
</reference>
<accession>A0A917NY71</accession>
<dbReference type="AlphaFoldDB" id="A0A917NY71"/>
<reference evidence="1" key="2">
    <citation type="submission" date="2020-09" db="EMBL/GenBank/DDBJ databases">
        <authorList>
            <person name="Sun Q."/>
            <person name="Ohkuma M."/>
        </authorList>
    </citation>
    <scope>NUCLEOTIDE SEQUENCE</scope>
    <source>
        <strain evidence="1">JCM 3086</strain>
    </source>
</reference>
<comment type="caution">
    <text evidence="1">The sequence shown here is derived from an EMBL/GenBank/DDBJ whole genome shotgun (WGS) entry which is preliminary data.</text>
</comment>
<organism evidence="1 2">
    <name type="scientific">Streptomyces brasiliensis</name>
    <dbReference type="NCBI Taxonomy" id="1954"/>
    <lineage>
        <taxon>Bacteria</taxon>
        <taxon>Bacillati</taxon>
        <taxon>Actinomycetota</taxon>
        <taxon>Actinomycetes</taxon>
        <taxon>Kitasatosporales</taxon>
        <taxon>Streptomycetaceae</taxon>
        <taxon>Streptomyces</taxon>
    </lineage>
</organism>
<sequence>MEYVAGLVKVPAAELAKYDLAGAKRHRKQIREALGLRPSAFAGEGQLTVWPTAEVCPVESVEDRHREALLVECRARKIEPPGRTRIEKVLVAARGRWEKAFCTRTIERLGRRGTARLPALVAEDDEDGTALPAVLKRAPAAVGRTPC</sequence>
<gene>
    <name evidence="1" type="ORF">GCM10010121_058960</name>
</gene>
<proteinExistence type="predicted"/>
<keyword evidence="2" id="KW-1185">Reference proteome</keyword>
<evidence type="ECO:0000313" key="2">
    <source>
        <dbReference type="Proteomes" id="UP000657574"/>
    </source>
</evidence>